<dbReference type="Pfam" id="PF04613">
    <property type="entry name" value="LpxD"/>
    <property type="match status" value="1"/>
</dbReference>
<dbReference type="Gene3D" id="2.160.10.10">
    <property type="entry name" value="Hexapeptide repeat proteins"/>
    <property type="match status" value="1"/>
</dbReference>
<organism evidence="9 10">
    <name type="scientific">Flammeovirga aprica JL-4</name>
    <dbReference type="NCBI Taxonomy" id="694437"/>
    <lineage>
        <taxon>Bacteria</taxon>
        <taxon>Pseudomonadati</taxon>
        <taxon>Bacteroidota</taxon>
        <taxon>Cytophagia</taxon>
        <taxon>Cytophagales</taxon>
        <taxon>Flammeovirgaceae</taxon>
        <taxon>Flammeovirga</taxon>
    </lineage>
</organism>
<evidence type="ECO:0000313" key="9">
    <source>
        <dbReference type="EMBL" id="NME69743.1"/>
    </source>
</evidence>
<comment type="similarity">
    <text evidence="7">Belongs to the transferase hexapeptide repeat family. LpxD subfamily.</text>
</comment>
<dbReference type="InterPro" id="IPR001451">
    <property type="entry name" value="Hexapep"/>
</dbReference>
<keyword evidence="4 7" id="KW-0677">Repeat</keyword>
<dbReference type="Proteomes" id="UP000576082">
    <property type="component" value="Unassembled WGS sequence"/>
</dbReference>
<proteinExistence type="inferred from homology"/>
<dbReference type="InterPro" id="IPR011004">
    <property type="entry name" value="Trimer_LpxA-like_sf"/>
</dbReference>
<comment type="pathway">
    <text evidence="7">Bacterial outer membrane biogenesis; LPS lipid A biosynthesis.</text>
</comment>
<gene>
    <name evidence="7 9" type="primary">lpxD</name>
    <name evidence="9" type="ORF">HHU12_17335</name>
</gene>
<evidence type="ECO:0000313" key="10">
    <source>
        <dbReference type="Proteomes" id="UP000576082"/>
    </source>
</evidence>
<accession>A0A7X9RW14</accession>
<keyword evidence="1 7" id="KW-0444">Lipid biosynthesis</keyword>
<dbReference type="AlphaFoldDB" id="A0A7X9RW14"/>
<comment type="subunit">
    <text evidence="7">Homotrimer.</text>
</comment>
<dbReference type="EC" id="2.3.1.191" evidence="7"/>
<dbReference type="GO" id="GO:0103118">
    <property type="term" value="F:UDP-3-O-[(3R)-3-hydroxyacyl]-glucosamine N-acyltransferase activity"/>
    <property type="evidence" value="ECO:0007669"/>
    <property type="project" value="UniProtKB-EC"/>
</dbReference>
<evidence type="ECO:0000256" key="6">
    <source>
        <dbReference type="ARBA" id="ARBA00023315"/>
    </source>
</evidence>
<evidence type="ECO:0000256" key="3">
    <source>
        <dbReference type="ARBA" id="ARBA00022679"/>
    </source>
</evidence>
<evidence type="ECO:0000256" key="1">
    <source>
        <dbReference type="ARBA" id="ARBA00022516"/>
    </source>
</evidence>
<keyword evidence="10" id="KW-1185">Reference proteome</keyword>
<comment type="catalytic activity">
    <reaction evidence="7">
        <text>a UDP-3-O-[(3R)-3-hydroxyacyl]-alpha-D-glucosamine + a (3R)-hydroxyacyl-[ACP] = a UDP-2-N,3-O-bis[(3R)-3-hydroxyacyl]-alpha-D-glucosamine + holo-[ACP] + H(+)</text>
        <dbReference type="Rhea" id="RHEA:53836"/>
        <dbReference type="Rhea" id="RHEA-COMP:9685"/>
        <dbReference type="Rhea" id="RHEA-COMP:9945"/>
        <dbReference type="ChEBI" id="CHEBI:15378"/>
        <dbReference type="ChEBI" id="CHEBI:64479"/>
        <dbReference type="ChEBI" id="CHEBI:78827"/>
        <dbReference type="ChEBI" id="CHEBI:137740"/>
        <dbReference type="ChEBI" id="CHEBI:137748"/>
        <dbReference type="EC" id="2.3.1.191"/>
    </reaction>
</comment>
<comment type="caution">
    <text evidence="9">The sequence shown here is derived from an EMBL/GenBank/DDBJ whole genome shotgun (WGS) entry which is preliminary data.</text>
</comment>
<dbReference type="Gene3D" id="3.40.1390.10">
    <property type="entry name" value="MurE/MurF, N-terminal domain"/>
    <property type="match status" value="1"/>
</dbReference>
<dbReference type="EMBL" id="JABANE010000047">
    <property type="protein sequence ID" value="NME69743.1"/>
    <property type="molecule type" value="Genomic_DNA"/>
</dbReference>
<feature type="domain" description="UDP-3-O-[3-hydroxymyristoyl] glucosamine N-acyltransferase non-repeat region" evidence="8">
    <location>
        <begin position="25"/>
        <end position="91"/>
    </location>
</feature>
<dbReference type="GO" id="GO:0009245">
    <property type="term" value="P:lipid A biosynthetic process"/>
    <property type="evidence" value="ECO:0007669"/>
    <property type="project" value="UniProtKB-UniRule"/>
</dbReference>
<dbReference type="GO" id="GO:0016020">
    <property type="term" value="C:membrane"/>
    <property type="evidence" value="ECO:0007669"/>
    <property type="project" value="GOC"/>
</dbReference>
<dbReference type="Pfam" id="PF00132">
    <property type="entry name" value="Hexapep"/>
    <property type="match status" value="1"/>
</dbReference>
<evidence type="ECO:0000256" key="2">
    <source>
        <dbReference type="ARBA" id="ARBA00022556"/>
    </source>
</evidence>
<dbReference type="RefSeq" id="WP_169658000.1">
    <property type="nucleotide sequence ID" value="NZ_JABANE010000047.1"/>
</dbReference>
<feature type="active site" description="Proton acceptor" evidence="7">
    <location>
        <position position="246"/>
    </location>
</feature>
<name>A0A7X9RW14_9BACT</name>
<dbReference type="NCBIfam" id="NF002060">
    <property type="entry name" value="PRK00892.1"/>
    <property type="match status" value="1"/>
</dbReference>
<dbReference type="SUPFAM" id="SSF51161">
    <property type="entry name" value="Trimeric LpxA-like enzymes"/>
    <property type="match status" value="1"/>
</dbReference>
<evidence type="ECO:0000256" key="5">
    <source>
        <dbReference type="ARBA" id="ARBA00023098"/>
    </source>
</evidence>
<dbReference type="GO" id="GO:0016410">
    <property type="term" value="F:N-acyltransferase activity"/>
    <property type="evidence" value="ECO:0007669"/>
    <property type="project" value="InterPro"/>
</dbReference>
<keyword evidence="5 7" id="KW-0443">Lipid metabolism</keyword>
<dbReference type="NCBIfam" id="TIGR01853">
    <property type="entry name" value="lipid_A_lpxD"/>
    <property type="match status" value="1"/>
</dbReference>
<evidence type="ECO:0000259" key="8">
    <source>
        <dbReference type="Pfam" id="PF04613"/>
    </source>
</evidence>
<dbReference type="PANTHER" id="PTHR43378:SF2">
    <property type="entry name" value="UDP-3-O-ACYLGLUCOSAMINE N-ACYLTRANSFERASE 1, MITOCHONDRIAL-RELATED"/>
    <property type="match status" value="1"/>
</dbReference>
<comment type="function">
    <text evidence="7">Catalyzes the N-acylation of UDP-3-O-acylglucosamine using 3-hydroxyacyl-ACP as the acyl donor. Is involved in the biosynthesis of lipid A, a phosphorylated glycolipid that anchors the lipopolysaccharide to the outer membrane of the cell.</text>
</comment>
<protein>
    <recommendedName>
        <fullName evidence="7">UDP-3-O-acylglucosamine N-acyltransferase</fullName>
        <ecNumber evidence="7">2.3.1.191</ecNumber>
    </recommendedName>
</protein>
<keyword evidence="2 7" id="KW-0441">Lipid A biosynthesis</keyword>
<dbReference type="UniPathway" id="UPA00973"/>
<evidence type="ECO:0000256" key="4">
    <source>
        <dbReference type="ARBA" id="ARBA00022737"/>
    </source>
</evidence>
<dbReference type="HAMAP" id="MF_00523">
    <property type="entry name" value="LpxD"/>
    <property type="match status" value="1"/>
</dbReference>
<sequence>MKLEITVQQIAALLQGEVVGGDPNAKISAIAKIQEGDANAISFLANMKYEDYLYSTKVSAVIVSKGFEPKQEVPCAMIVVEDAYVGFTDLLTEYQRMLSLAKVGIEQPAFIDESVEMDKATAYVGAFTYISKGAKIGKNAKIHPQVFIGEGVEIGDNCVIYAGVKICHGSKLGNNCTLQSGAVIGSDGFGFAPQKDGTYKTIPQIGNVILEDNVDIGANTVVDRATMGSTVLKSGVKLDNLIQIAHNVVIGSNTVIASQTGVSGSSEVGANCMIGGQVGVSGHIQVADKTMIAAQSGLAQTVKNPGTRIMGSPAISQMDHLKAFAVYRKLPELQRIVRDLEKKVLSL</sequence>
<evidence type="ECO:0000256" key="7">
    <source>
        <dbReference type="HAMAP-Rule" id="MF_00523"/>
    </source>
</evidence>
<dbReference type="PANTHER" id="PTHR43378">
    <property type="entry name" value="UDP-3-O-ACYLGLUCOSAMINE N-ACYLTRANSFERASE"/>
    <property type="match status" value="1"/>
</dbReference>
<keyword evidence="3 7" id="KW-0808">Transferase</keyword>
<dbReference type="InterPro" id="IPR007691">
    <property type="entry name" value="LpxD"/>
</dbReference>
<dbReference type="InterPro" id="IPR020573">
    <property type="entry name" value="UDP_GlcNAc_AcTrfase_non-rep"/>
</dbReference>
<reference evidence="9 10" key="1">
    <citation type="submission" date="2020-04" db="EMBL/GenBank/DDBJ databases">
        <title>Flammeovirga sp. SR4, a novel species isolated from seawater.</title>
        <authorList>
            <person name="Wang X."/>
        </authorList>
    </citation>
    <scope>NUCLEOTIDE SEQUENCE [LARGE SCALE GENOMIC DNA]</scope>
    <source>
        <strain evidence="9 10">ATCC 23126</strain>
    </source>
</reference>
<keyword evidence="6 7" id="KW-0012">Acyltransferase</keyword>
<dbReference type="CDD" id="cd03352">
    <property type="entry name" value="LbH_LpxD"/>
    <property type="match status" value="1"/>
</dbReference>